<reference evidence="1" key="2">
    <citation type="journal article" date="2022" name="New Phytol.">
        <title>Evolutionary transition to the ectomycorrhizal habit in the genomes of a hyperdiverse lineage of mushroom-forming fungi.</title>
        <authorList>
            <person name="Looney B."/>
            <person name="Miyauchi S."/>
            <person name="Morin E."/>
            <person name="Drula E."/>
            <person name="Courty P.E."/>
            <person name="Kohler A."/>
            <person name="Kuo A."/>
            <person name="LaButti K."/>
            <person name="Pangilinan J."/>
            <person name="Lipzen A."/>
            <person name="Riley R."/>
            <person name="Andreopoulos W."/>
            <person name="He G."/>
            <person name="Johnson J."/>
            <person name="Nolan M."/>
            <person name="Tritt A."/>
            <person name="Barry K.W."/>
            <person name="Grigoriev I.V."/>
            <person name="Nagy L.G."/>
            <person name="Hibbett D."/>
            <person name="Henrissat B."/>
            <person name="Matheny P.B."/>
            <person name="Labbe J."/>
            <person name="Martin F.M."/>
        </authorList>
    </citation>
    <scope>NUCLEOTIDE SEQUENCE</scope>
    <source>
        <strain evidence="1">HHB10654</strain>
    </source>
</reference>
<dbReference type="Proteomes" id="UP000814140">
    <property type="component" value="Unassembled WGS sequence"/>
</dbReference>
<keyword evidence="2" id="KW-1185">Reference proteome</keyword>
<proteinExistence type="predicted"/>
<dbReference type="EMBL" id="MU277219">
    <property type="protein sequence ID" value="KAI0060412.1"/>
    <property type="molecule type" value="Genomic_DNA"/>
</dbReference>
<reference evidence="1" key="1">
    <citation type="submission" date="2021-03" db="EMBL/GenBank/DDBJ databases">
        <authorList>
            <consortium name="DOE Joint Genome Institute"/>
            <person name="Ahrendt S."/>
            <person name="Looney B.P."/>
            <person name="Miyauchi S."/>
            <person name="Morin E."/>
            <person name="Drula E."/>
            <person name="Courty P.E."/>
            <person name="Chicoki N."/>
            <person name="Fauchery L."/>
            <person name="Kohler A."/>
            <person name="Kuo A."/>
            <person name="Labutti K."/>
            <person name="Pangilinan J."/>
            <person name="Lipzen A."/>
            <person name="Riley R."/>
            <person name="Andreopoulos W."/>
            <person name="He G."/>
            <person name="Johnson J."/>
            <person name="Barry K.W."/>
            <person name="Grigoriev I.V."/>
            <person name="Nagy L."/>
            <person name="Hibbett D."/>
            <person name="Henrissat B."/>
            <person name="Matheny P.B."/>
            <person name="Labbe J."/>
            <person name="Martin F."/>
        </authorList>
    </citation>
    <scope>NUCLEOTIDE SEQUENCE</scope>
    <source>
        <strain evidence="1">HHB10654</strain>
    </source>
</reference>
<protein>
    <submittedName>
        <fullName evidence="1">WD40 repeat-like protein</fullName>
    </submittedName>
</protein>
<evidence type="ECO:0000313" key="1">
    <source>
        <dbReference type="EMBL" id="KAI0060412.1"/>
    </source>
</evidence>
<name>A0ACB8SW42_9AGAM</name>
<sequence length="1400" mass="151866">MNSTPLVVPFTLLNPRQHTEDVATLFDVLHVVEDGCSAARASSITSWTRDGLDSSVSHMDSLGGVAMGCQDGSVYIFSPSSHFSHTASDFLDVTPPSRPSSPSLTPRPGRSQSRSSTPSSLGHGFTPFTVSHRARAVSGVSNEQVQAPKNYVDFDDEPEKLKGLLKSGVRETTVADKLLPSFEKNLAVIGPSSSASSSTLDTPSLGVTRRSEAKSLLSATHSPVLTVKALSAPASPALPRSPVESPYPFNLALHVFPPRFGAKRGVTDLQTLQSGSHLVCLQSHGDLSLLSVNDGSCCFSSQIPTASPTGRPLGGKGVEIPENAWIWNHLAVIDAPESTFIVACATLDEEILIPSSLNGMEDERRASSRIALYDVRTGSDLDKDEIVAEKIADWLVDGQSSGIGICKGAQDSVHFYHLDPSHHLITQRLIVKPRAVVSEETDSEEKSSTHLSIPSFNPFKAGHLRSKDHLLAPEDEDPGDKVELDVANDRGELPCRTGLRGLCIVATSTGQLRGLAWSDKELAGFQCDGDVISHTFTSAAERVKNVRWVTSDTYSVLYSDRVEIHSVSLVDANNDPVKDQAAHGILSTHITGTMPLHNAQAVHVLSHSHVLSTNVGHTSRRKIELRKVPPEEEKHHSAITLWKAHKDPKPAVKPVVTCMLPLELTQIILGYDNGRIGRSSFPILMYNSETPSKDLSDVPLDGFIVSLHLVQNDRSGERLIVGGADDGSVAIWSLESLKMLDRWTPFLFPLSDVVQLRQDKGGPLRGCVMAVSSDGTIAVLAIDEYQFLYTIPGAQAPLSRICVGGDNLLLVYAHDRARLWDAKTREFWRSMSLDKANEMLEQGGWTEIPLDAAAPSMPAGIAPVTSSAASVDAASTLMVDLQPFLARAVSIAKARTITTDENAEPGLPPSVGVIRAMLAAFLTPGLNVDIDMICRDRLKIASSVALVGFHRNNANTMPIPHNSQASWCVSAEVSAARALAIVSCLRTLNYFEDLSDDVSTVIAFYATSLPHVIGPSFIPPSLPFLAQWWFETSVEIRSAARTLFDAGVAGLSTEATISMVDHWQHQLPFLQSDSEKKSPSAANALLLCGYIAANQYSLLSSSALNTISKSIVMYLHDDAVMYRVLAIDLCSRGFHIWQHYVDAMEMLRSLFSLATNNRKESISAQNVGPQARQAVLQIVTHNTALFMTTLSLDILHPQDLEHRKSVMQLVAFLIRKKPLVIYPNLPRLVEAVVKSLDPNSTSNREAVLDTATEILGHVVKTFPTVDFHMASQHLAVGTGEGAIIMYDLKTATRLYVLEGHKKTPTACSFSPDGRRLVTVSLEEGVVLVWKVGSSFTSFFYPGAPPRQGHSGSDPFKTLSFTVGDEANMSVEDSLEAVRFDWAAERSVRLKIRGVTLTFST</sequence>
<accession>A0ACB8SW42</accession>
<evidence type="ECO:0000313" key="2">
    <source>
        <dbReference type="Proteomes" id="UP000814140"/>
    </source>
</evidence>
<gene>
    <name evidence="1" type="ORF">BV25DRAFT_1827905</name>
</gene>
<organism evidence="1 2">
    <name type="scientific">Artomyces pyxidatus</name>
    <dbReference type="NCBI Taxonomy" id="48021"/>
    <lineage>
        <taxon>Eukaryota</taxon>
        <taxon>Fungi</taxon>
        <taxon>Dikarya</taxon>
        <taxon>Basidiomycota</taxon>
        <taxon>Agaricomycotina</taxon>
        <taxon>Agaricomycetes</taxon>
        <taxon>Russulales</taxon>
        <taxon>Auriscalpiaceae</taxon>
        <taxon>Artomyces</taxon>
    </lineage>
</organism>
<comment type="caution">
    <text evidence="1">The sequence shown here is derived from an EMBL/GenBank/DDBJ whole genome shotgun (WGS) entry which is preliminary data.</text>
</comment>